<accession>A0ABW0WC71</accession>
<dbReference type="Proteomes" id="UP001596065">
    <property type="component" value="Unassembled WGS sequence"/>
</dbReference>
<sequence>MQHDAELALDEWERAFKTQQEAAVTAATTAFPLLGRMPYPTGCCDLRMNWQHDGLGEGTVCVDDQARGTVEFRGMPQAPVGAAIDKLMGKGWFDDAPDGIEAADAGTYYWADEDFGGEWEIKVVDGDLVDMYIDCMRIPDVIGVLDTLHTALTAE</sequence>
<name>A0ABW0WC71_STRNO</name>
<gene>
    <name evidence="1" type="ORF">ACFP3J_03245</name>
</gene>
<dbReference type="EMBL" id="JBHSOE010000003">
    <property type="protein sequence ID" value="MFC5654509.1"/>
    <property type="molecule type" value="Genomic_DNA"/>
</dbReference>
<evidence type="ECO:0000313" key="1">
    <source>
        <dbReference type="EMBL" id="MFC5654509.1"/>
    </source>
</evidence>
<organism evidence="1 2">
    <name type="scientific">Streptomyces nogalater</name>
    <dbReference type="NCBI Taxonomy" id="38314"/>
    <lineage>
        <taxon>Bacteria</taxon>
        <taxon>Bacillati</taxon>
        <taxon>Actinomycetota</taxon>
        <taxon>Actinomycetes</taxon>
        <taxon>Kitasatosporales</taxon>
        <taxon>Streptomycetaceae</taxon>
        <taxon>Streptomyces</taxon>
    </lineage>
</organism>
<protein>
    <submittedName>
        <fullName evidence="1">Uncharacterized protein</fullName>
    </submittedName>
</protein>
<evidence type="ECO:0000313" key="2">
    <source>
        <dbReference type="Proteomes" id="UP001596065"/>
    </source>
</evidence>
<comment type="caution">
    <text evidence="1">The sequence shown here is derived from an EMBL/GenBank/DDBJ whole genome shotgun (WGS) entry which is preliminary data.</text>
</comment>
<dbReference type="RefSeq" id="WP_344347279.1">
    <property type="nucleotide sequence ID" value="NZ_BAAASM010000009.1"/>
</dbReference>
<proteinExistence type="predicted"/>
<reference evidence="2" key="1">
    <citation type="journal article" date="2019" name="Int. J. Syst. Evol. Microbiol.">
        <title>The Global Catalogue of Microorganisms (GCM) 10K type strain sequencing project: providing services to taxonomists for standard genome sequencing and annotation.</title>
        <authorList>
            <consortium name="The Broad Institute Genomics Platform"/>
            <consortium name="The Broad Institute Genome Sequencing Center for Infectious Disease"/>
            <person name="Wu L."/>
            <person name="Ma J."/>
        </authorList>
    </citation>
    <scope>NUCLEOTIDE SEQUENCE [LARGE SCALE GENOMIC DNA]</scope>
    <source>
        <strain evidence="2">KCTC 5701</strain>
    </source>
</reference>
<keyword evidence="2" id="KW-1185">Reference proteome</keyword>